<feature type="domain" description="Fungal lipase-type" evidence="1">
    <location>
        <begin position="46"/>
        <end position="95"/>
    </location>
</feature>
<proteinExistence type="predicted"/>
<dbReference type="Proteomes" id="UP001190700">
    <property type="component" value="Unassembled WGS sequence"/>
</dbReference>
<sequence>MPEAGGHAFSAECTVRGARQWRSESRRMVRSAAPKGGVGRWWRPGACAAALEFVSGEEVGTTPVMLCTFGSPRVGNEAFSQTFPTVIPNAVRVVAAKPQASEASVEGLCGDLVTWNAVQVNKGDVVPTVPRGGFKHVGVPLILQEDGGYQILQKGGWASVMNRYRPGKFFQVHRLSAYARALARCEEWLQHACSAIVDDDPESGGVCKETMVHILREARNESRKLDQKVISIAESIDRHCGVPRKKPLRAQAYDLYRATF</sequence>
<keyword evidence="3" id="KW-1185">Reference proteome</keyword>
<evidence type="ECO:0000313" key="3">
    <source>
        <dbReference type="Proteomes" id="UP001190700"/>
    </source>
</evidence>
<dbReference type="GO" id="GO:0006629">
    <property type="term" value="P:lipid metabolic process"/>
    <property type="evidence" value="ECO:0007669"/>
    <property type="project" value="InterPro"/>
</dbReference>
<gene>
    <name evidence="2" type="ORF">CYMTET_21329</name>
</gene>
<dbReference type="AlphaFoldDB" id="A0AAE0G2C4"/>
<reference evidence="2 3" key="1">
    <citation type="journal article" date="2015" name="Genome Biol. Evol.">
        <title>Comparative Genomics of a Bacterivorous Green Alga Reveals Evolutionary Causalities and Consequences of Phago-Mixotrophic Mode of Nutrition.</title>
        <authorList>
            <person name="Burns J.A."/>
            <person name="Paasch A."/>
            <person name="Narechania A."/>
            <person name="Kim E."/>
        </authorList>
    </citation>
    <scope>NUCLEOTIDE SEQUENCE [LARGE SCALE GENOMIC DNA]</scope>
    <source>
        <strain evidence="2 3">PLY_AMNH</strain>
    </source>
</reference>
<name>A0AAE0G2C4_9CHLO</name>
<organism evidence="2 3">
    <name type="scientific">Cymbomonas tetramitiformis</name>
    <dbReference type="NCBI Taxonomy" id="36881"/>
    <lineage>
        <taxon>Eukaryota</taxon>
        <taxon>Viridiplantae</taxon>
        <taxon>Chlorophyta</taxon>
        <taxon>Pyramimonadophyceae</taxon>
        <taxon>Pyramimonadales</taxon>
        <taxon>Pyramimonadaceae</taxon>
        <taxon>Cymbomonas</taxon>
    </lineage>
</organism>
<dbReference type="Pfam" id="PF01764">
    <property type="entry name" value="Lipase_3"/>
    <property type="match status" value="1"/>
</dbReference>
<evidence type="ECO:0000313" key="2">
    <source>
        <dbReference type="EMBL" id="KAK3270264.1"/>
    </source>
</evidence>
<evidence type="ECO:0000259" key="1">
    <source>
        <dbReference type="Pfam" id="PF01764"/>
    </source>
</evidence>
<dbReference type="Gene3D" id="3.40.50.1820">
    <property type="entry name" value="alpha/beta hydrolase"/>
    <property type="match status" value="1"/>
</dbReference>
<dbReference type="InterPro" id="IPR002921">
    <property type="entry name" value="Fungal_lipase-type"/>
</dbReference>
<accession>A0AAE0G2C4</accession>
<protein>
    <recommendedName>
        <fullName evidence="1">Fungal lipase-type domain-containing protein</fullName>
    </recommendedName>
</protein>
<dbReference type="InterPro" id="IPR029058">
    <property type="entry name" value="AB_hydrolase_fold"/>
</dbReference>
<comment type="caution">
    <text evidence="2">The sequence shown here is derived from an EMBL/GenBank/DDBJ whole genome shotgun (WGS) entry which is preliminary data.</text>
</comment>
<dbReference type="EMBL" id="LGRX02010496">
    <property type="protein sequence ID" value="KAK3270264.1"/>
    <property type="molecule type" value="Genomic_DNA"/>
</dbReference>